<name>A0AA87ZNP5_FICCA</name>
<dbReference type="AlphaFoldDB" id="A0AA87ZNP5"/>
<proteinExistence type="predicted"/>
<protein>
    <submittedName>
        <fullName evidence="1">Uncharacterized protein</fullName>
    </submittedName>
</protein>
<dbReference type="Proteomes" id="UP001187192">
    <property type="component" value="Unassembled WGS sequence"/>
</dbReference>
<organism evidence="1 2">
    <name type="scientific">Ficus carica</name>
    <name type="common">Common fig</name>
    <dbReference type="NCBI Taxonomy" id="3494"/>
    <lineage>
        <taxon>Eukaryota</taxon>
        <taxon>Viridiplantae</taxon>
        <taxon>Streptophyta</taxon>
        <taxon>Embryophyta</taxon>
        <taxon>Tracheophyta</taxon>
        <taxon>Spermatophyta</taxon>
        <taxon>Magnoliopsida</taxon>
        <taxon>eudicotyledons</taxon>
        <taxon>Gunneridae</taxon>
        <taxon>Pentapetalae</taxon>
        <taxon>rosids</taxon>
        <taxon>fabids</taxon>
        <taxon>Rosales</taxon>
        <taxon>Moraceae</taxon>
        <taxon>Ficeae</taxon>
        <taxon>Ficus</taxon>
    </lineage>
</organism>
<accession>A0AA87ZNP5</accession>
<evidence type="ECO:0000313" key="1">
    <source>
        <dbReference type="EMBL" id="GMN39558.1"/>
    </source>
</evidence>
<sequence length="77" mass="8432">MMSKPMHLVTTNIYGKVATAIGVYCTSRYAADIGMRRDVMKVSVEDLTRRLATGLLQVVESQMSASPIPDASQIVTR</sequence>
<dbReference type="EMBL" id="BTGU01000009">
    <property type="protein sequence ID" value="GMN39558.1"/>
    <property type="molecule type" value="Genomic_DNA"/>
</dbReference>
<gene>
    <name evidence="1" type="ORF">TIFTF001_008794</name>
</gene>
<reference evidence="1" key="1">
    <citation type="submission" date="2023-07" db="EMBL/GenBank/DDBJ databases">
        <title>draft genome sequence of fig (Ficus carica).</title>
        <authorList>
            <person name="Takahashi T."/>
            <person name="Nishimura K."/>
        </authorList>
    </citation>
    <scope>NUCLEOTIDE SEQUENCE</scope>
</reference>
<comment type="caution">
    <text evidence="1">The sequence shown here is derived from an EMBL/GenBank/DDBJ whole genome shotgun (WGS) entry which is preliminary data.</text>
</comment>
<evidence type="ECO:0000313" key="2">
    <source>
        <dbReference type="Proteomes" id="UP001187192"/>
    </source>
</evidence>
<keyword evidence="2" id="KW-1185">Reference proteome</keyword>